<feature type="transmembrane region" description="Helical" evidence="10">
    <location>
        <begin position="145"/>
        <end position="170"/>
    </location>
</feature>
<keyword evidence="8 10" id="KW-1133">Transmembrane helix</keyword>
<comment type="function">
    <text evidence="1 11">Part of the binding-protein-dependent transport system for molybdenum; probably responsible for the translocation of the substrate across the membrane.</text>
</comment>
<evidence type="ECO:0000256" key="11">
    <source>
        <dbReference type="RuleBase" id="RU365097"/>
    </source>
</evidence>
<feature type="transmembrane region" description="Helical" evidence="10">
    <location>
        <begin position="12"/>
        <end position="35"/>
    </location>
</feature>
<evidence type="ECO:0000256" key="2">
    <source>
        <dbReference type="ARBA" id="ARBA00004651"/>
    </source>
</evidence>
<keyword evidence="4 10" id="KW-0813">Transport</keyword>
<feature type="transmembrane region" description="Helical" evidence="10">
    <location>
        <begin position="190"/>
        <end position="213"/>
    </location>
</feature>
<evidence type="ECO:0000313" key="13">
    <source>
        <dbReference type="EMBL" id="MFN2975379.1"/>
    </source>
</evidence>
<comment type="caution">
    <text evidence="13">The sequence shown here is derived from an EMBL/GenBank/DDBJ whole genome shotgun (WGS) entry which is preliminary data.</text>
</comment>
<dbReference type="InterPro" id="IPR000515">
    <property type="entry name" value="MetI-like"/>
</dbReference>
<keyword evidence="7 10" id="KW-0812">Transmembrane</keyword>
<dbReference type="EMBL" id="JBJYXY010000001">
    <property type="protein sequence ID" value="MFN2975379.1"/>
    <property type="molecule type" value="Genomic_DNA"/>
</dbReference>
<proteinExistence type="inferred from homology"/>
<evidence type="ECO:0000256" key="1">
    <source>
        <dbReference type="ARBA" id="ARBA00002949"/>
    </source>
</evidence>
<dbReference type="Proteomes" id="UP001634747">
    <property type="component" value="Unassembled WGS sequence"/>
</dbReference>
<sequence length="220" mass="23033">MFDTEALGLTLKLASITTVLLLLLALPLCYVIVFARSRGGVLLEALVALPLVLPPTLLGYYLLVGLGPLTAVGRTLTHLLGHTLAFSFPGLVVGSMLYSLPFAVQPLAAGLRSVDPRFLDAAATLGTSPLASFLRVALPLARPSLLTSAVLTFAHTVGEFGVVLMLGGNIPGQTRTLSIVLYDLAESGDFAAANRIAITLLVLSTAALAVLYLRPDRRAS</sequence>
<reference evidence="13 14" key="1">
    <citation type="submission" date="2024-12" db="EMBL/GenBank/DDBJ databases">
        <authorList>
            <person name="Lee Y."/>
        </authorList>
    </citation>
    <scope>NUCLEOTIDE SEQUENCE [LARGE SCALE GENOMIC DNA]</scope>
    <source>
        <strain evidence="13 14">03SUJ4</strain>
    </source>
</reference>
<dbReference type="PANTHER" id="PTHR30183:SF8">
    <property type="entry name" value="MOLYBDENUM TRANSPORT SYSTEM PERMEASE"/>
    <property type="match status" value="1"/>
</dbReference>
<keyword evidence="14" id="KW-1185">Reference proteome</keyword>
<feature type="transmembrane region" description="Helical" evidence="10">
    <location>
        <begin position="41"/>
        <end position="64"/>
    </location>
</feature>
<comment type="subcellular location">
    <subcellularLocation>
        <location evidence="2 10">Cell membrane</location>
        <topology evidence="2 10">Multi-pass membrane protein</topology>
    </subcellularLocation>
</comment>
<feature type="domain" description="ABC transmembrane type-1" evidence="12">
    <location>
        <begin position="7"/>
        <end position="209"/>
    </location>
</feature>
<dbReference type="NCBIfam" id="TIGR02141">
    <property type="entry name" value="modB_ABC"/>
    <property type="match status" value="1"/>
</dbReference>
<dbReference type="CDD" id="cd06261">
    <property type="entry name" value="TM_PBP2"/>
    <property type="match status" value="1"/>
</dbReference>
<feature type="transmembrane region" description="Helical" evidence="10">
    <location>
        <begin position="118"/>
        <end position="138"/>
    </location>
</feature>
<protein>
    <recommendedName>
        <fullName evidence="11">Molybdenum transport system permease</fullName>
    </recommendedName>
</protein>
<evidence type="ECO:0000256" key="4">
    <source>
        <dbReference type="ARBA" id="ARBA00022448"/>
    </source>
</evidence>
<name>A0ABW9KHV2_9BACT</name>
<evidence type="ECO:0000256" key="10">
    <source>
        <dbReference type="RuleBase" id="RU363032"/>
    </source>
</evidence>
<keyword evidence="5 11" id="KW-1003">Cell membrane</keyword>
<dbReference type="InterPro" id="IPR011867">
    <property type="entry name" value="ModB_ABC"/>
</dbReference>
<keyword evidence="6 11" id="KW-0500">Molybdenum</keyword>
<dbReference type="PROSITE" id="PS50928">
    <property type="entry name" value="ABC_TM1"/>
    <property type="match status" value="1"/>
</dbReference>
<evidence type="ECO:0000256" key="5">
    <source>
        <dbReference type="ARBA" id="ARBA00022475"/>
    </source>
</evidence>
<keyword evidence="9 10" id="KW-0472">Membrane</keyword>
<organism evidence="13 14">
    <name type="scientific">Terriglobus aquaticus</name>
    <dbReference type="NCBI Taxonomy" id="940139"/>
    <lineage>
        <taxon>Bacteria</taxon>
        <taxon>Pseudomonadati</taxon>
        <taxon>Acidobacteriota</taxon>
        <taxon>Terriglobia</taxon>
        <taxon>Terriglobales</taxon>
        <taxon>Acidobacteriaceae</taxon>
        <taxon>Terriglobus</taxon>
    </lineage>
</organism>
<feature type="transmembrane region" description="Helical" evidence="10">
    <location>
        <begin position="76"/>
        <end position="98"/>
    </location>
</feature>
<evidence type="ECO:0000256" key="9">
    <source>
        <dbReference type="ARBA" id="ARBA00023136"/>
    </source>
</evidence>
<dbReference type="PANTHER" id="PTHR30183">
    <property type="entry name" value="MOLYBDENUM TRANSPORT SYSTEM PERMEASE PROTEIN MODB"/>
    <property type="match status" value="1"/>
</dbReference>
<evidence type="ECO:0000259" key="12">
    <source>
        <dbReference type="PROSITE" id="PS50928"/>
    </source>
</evidence>
<evidence type="ECO:0000256" key="3">
    <source>
        <dbReference type="ARBA" id="ARBA00007069"/>
    </source>
</evidence>
<evidence type="ECO:0000256" key="8">
    <source>
        <dbReference type="ARBA" id="ARBA00022989"/>
    </source>
</evidence>
<dbReference type="SUPFAM" id="SSF161098">
    <property type="entry name" value="MetI-like"/>
    <property type="match status" value="1"/>
</dbReference>
<evidence type="ECO:0000256" key="6">
    <source>
        <dbReference type="ARBA" id="ARBA00022505"/>
    </source>
</evidence>
<dbReference type="InterPro" id="IPR035906">
    <property type="entry name" value="MetI-like_sf"/>
</dbReference>
<dbReference type="Gene3D" id="1.10.3720.10">
    <property type="entry name" value="MetI-like"/>
    <property type="match status" value="1"/>
</dbReference>
<accession>A0ABW9KHV2</accession>
<dbReference type="RefSeq" id="WP_263413093.1">
    <property type="nucleotide sequence ID" value="NZ_BAABBH010000001.1"/>
</dbReference>
<dbReference type="Pfam" id="PF00528">
    <property type="entry name" value="BPD_transp_1"/>
    <property type="match status" value="1"/>
</dbReference>
<comment type="similarity">
    <text evidence="3 11">Belongs to the binding-protein-dependent transport system permease family. CysTW subfamily.</text>
</comment>
<evidence type="ECO:0000256" key="7">
    <source>
        <dbReference type="ARBA" id="ARBA00022692"/>
    </source>
</evidence>
<evidence type="ECO:0000313" key="14">
    <source>
        <dbReference type="Proteomes" id="UP001634747"/>
    </source>
</evidence>
<gene>
    <name evidence="13" type="primary">modB</name>
    <name evidence="13" type="ORF">ACK2TP_06355</name>
</gene>